<evidence type="ECO:0000313" key="19">
    <source>
        <dbReference type="EMBL" id="AGR43089.1"/>
    </source>
</evidence>
<dbReference type="EMBL" id="KC967306">
    <property type="protein sequence ID" value="AGR43218.1"/>
    <property type="molecule type" value="Genomic_DNA"/>
</dbReference>
<dbReference type="GO" id="GO:0045259">
    <property type="term" value="C:proton-transporting ATP synthase complex"/>
    <property type="evidence" value="ECO:0007669"/>
    <property type="project" value="UniProtKB-KW"/>
</dbReference>
<evidence type="ECO:0000256" key="1">
    <source>
        <dbReference type="ARBA" id="ARBA00004325"/>
    </source>
</evidence>
<dbReference type="InterPro" id="IPR008688">
    <property type="entry name" value="ATP_synth_Bsub_B/MI25"/>
</dbReference>
<reference evidence="23" key="1">
    <citation type="journal article" date="2006" name="Mol. Biol. Evol.">
        <title>The Chloroplast and Mitochondrial DNA sequence of Ostreococcus tauri: organelle genomes of the smallest eukaryote are examples of compaction.</title>
        <authorList>
            <person name="Robbens S."/>
            <person name="Derelle E."/>
            <person name="Ferraz C."/>
            <person name="Wuyts J."/>
            <person name="Moreau H."/>
            <person name="Van de Peer Y."/>
        </authorList>
    </citation>
    <scope>NUCLEOTIDE SEQUENCE</scope>
    <source>
        <strain evidence="23">OTTH0595</strain>
    </source>
</reference>
<evidence type="ECO:0000313" key="10">
    <source>
        <dbReference type="EMBL" id="AGR42702.1"/>
    </source>
</evidence>
<evidence type="ECO:0000256" key="8">
    <source>
        <dbReference type="SAM" id="Coils"/>
    </source>
</evidence>
<dbReference type="EMBL" id="KC967295">
    <property type="protein sequence ID" value="AGR42745.1"/>
    <property type="molecule type" value="Genomic_DNA"/>
</dbReference>
<dbReference type="EMBL" id="KC967294">
    <property type="protein sequence ID" value="AGR42702.1"/>
    <property type="molecule type" value="Genomic_DNA"/>
</dbReference>
<dbReference type="EMBL" id="KC967304">
    <property type="protein sequence ID" value="AGR43132.1"/>
    <property type="molecule type" value="Genomic_DNA"/>
</dbReference>
<dbReference type="EMBL" id="CR954200">
    <property type="protein sequence ID" value="CAL36427.1"/>
    <property type="molecule type" value="Genomic_DNA"/>
</dbReference>
<dbReference type="EMBL" id="KC967300">
    <property type="protein sequence ID" value="AGR42978.1"/>
    <property type="molecule type" value="Genomic_DNA"/>
</dbReference>
<comment type="subcellular location">
    <subcellularLocation>
        <location evidence="1">Mitochondrion membrane</location>
    </subcellularLocation>
</comment>
<evidence type="ECO:0000313" key="15">
    <source>
        <dbReference type="EMBL" id="AGR42917.1"/>
    </source>
</evidence>
<keyword evidence="3" id="KW-0138">CF(0)</keyword>
<dbReference type="EMBL" id="KC967300">
    <property type="protein sequence ID" value="AGR42960.1"/>
    <property type="molecule type" value="Genomic_DNA"/>
</dbReference>
<dbReference type="EMBL" id="KC967305">
    <property type="protein sequence ID" value="AGR43193.1"/>
    <property type="molecule type" value="Genomic_DNA"/>
</dbReference>
<dbReference type="KEGG" id="ota:OstapMp23"/>
<evidence type="ECO:0000256" key="7">
    <source>
        <dbReference type="ARBA" id="ARBA00023136"/>
    </source>
</evidence>
<dbReference type="EMBL" id="KC967297">
    <property type="protein sequence ID" value="AGR42849.1"/>
    <property type="molecule type" value="Genomic_DNA"/>
</dbReference>
<evidence type="ECO:0000256" key="6">
    <source>
        <dbReference type="ARBA" id="ARBA00023128"/>
    </source>
</evidence>
<dbReference type="EMBL" id="KC967298">
    <property type="protein sequence ID" value="AGR42874.1"/>
    <property type="molecule type" value="Genomic_DNA"/>
</dbReference>
<evidence type="ECO:0000313" key="23">
    <source>
        <dbReference type="EMBL" id="CAL36427.1"/>
    </source>
</evidence>
<evidence type="ECO:0000313" key="13">
    <source>
        <dbReference type="EMBL" id="AGR42831.1"/>
    </source>
</evidence>
<evidence type="ECO:0000313" key="18">
    <source>
        <dbReference type="EMBL" id="AGR43046.1"/>
    </source>
</evidence>
<evidence type="ECO:0000313" key="21">
    <source>
        <dbReference type="EMBL" id="AGR43175.1"/>
    </source>
</evidence>
<evidence type="ECO:0000256" key="2">
    <source>
        <dbReference type="ARBA" id="ARBA00022448"/>
    </source>
</evidence>
<dbReference type="EMBL" id="KC967304">
    <property type="protein sequence ID" value="AGR43150.1"/>
    <property type="molecule type" value="Genomic_DNA"/>
</dbReference>
<evidence type="ECO:0000256" key="3">
    <source>
        <dbReference type="ARBA" id="ARBA00022547"/>
    </source>
</evidence>
<keyword evidence="5" id="KW-0406">Ion transport</keyword>
<dbReference type="EMBL" id="KC967301">
    <property type="protein sequence ID" value="AGR43003.1"/>
    <property type="molecule type" value="Genomic_DNA"/>
</dbReference>
<keyword evidence="9" id="KW-1133">Transmembrane helix</keyword>
<dbReference type="EMBL" id="KC967306">
    <property type="protein sequence ID" value="AGR43236.1"/>
    <property type="molecule type" value="Genomic_DNA"/>
</dbReference>
<dbReference type="GO" id="GO:0031966">
    <property type="term" value="C:mitochondrial membrane"/>
    <property type="evidence" value="ECO:0007669"/>
    <property type="project" value="UniProtKB-SubCell"/>
</dbReference>
<dbReference type="EMBL" id="KC967294">
    <property type="protein sequence ID" value="AGR42720.1"/>
    <property type="molecule type" value="Genomic_DNA"/>
</dbReference>
<gene>
    <name evidence="10" type="ordered locus">OtMtg00230</name>
    <name evidence="23" type="ordered locus">OtMtg00410</name>
</gene>
<evidence type="ECO:0000313" key="11">
    <source>
        <dbReference type="EMBL" id="AGR42745.1"/>
    </source>
</evidence>
<name>Q0P3F0_OSTTA</name>
<dbReference type="EMBL" id="KC967295">
    <property type="protein sequence ID" value="AGR42763.1"/>
    <property type="molecule type" value="Genomic_DNA"/>
</dbReference>
<dbReference type="EMBL" id="KC967296">
    <property type="protein sequence ID" value="AGR42788.1"/>
    <property type="molecule type" value="Genomic_DNA"/>
</dbReference>
<evidence type="ECO:0000256" key="5">
    <source>
        <dbReference type="ARBA" id="ARBA00023065"/>
    </source>
</evidence>
<dbReference type="EMBL" id="KC967296">
    <property type="protein sequence ID" value="AGR42806.1"/>
    <property type="molecule type" value="Genomic_DNA"/>
</dbReference>
<feature type="transmembrane region" description="Helical" evidence="9">
    <location>
        <begin position="31"/>
        <end position="48"/>
    </location>
</feature>
<organism evidence="23 24">
    <name type="scientific">Ostreococcus tauri</name>
    <name type="common">Marine green alga</name>
    <dbReference type="NCBI Taxonomy" id="70448"/>
    <lineage>
        <taxon>Eukaryota</taxon>
        <taxon>Viridiplantae</taxon>
        <taxon>Chlorophyta</taxon>
        <taxon>Mamiellophyceae</taxon>
        <taxon>Mamiellales</taxon>
        <taxon>Bathycoccaceae</taxon>
        <taxon>Ostreococcus</taxon>
    </lineage>
</organism>
<evidence type="ECO:0000313" key="24">
    <source>
        <dbReference type="Proteomes" id="UP000009170"/>
    </source>
</evidence>
<evidence type="ECO:0000313" key="22">
    <source>
        <dbReference type="EMBL" id="AGR43218.1"/>
    </source>
</evidence>
<keyword evidence="8" id="KW-0175">Coiled coil</keyword>
<dbReference type="Pfam" id="PF05405">
    <property type="entry name" value="Mt_ATP-synt_B"/>
    <property type="match status" value="1"/>
</dbReference>
<feature type="coiled-coil region" evidence="8">
    <location>
        <begin position="64"/>
        <end position="112"/>
    </location>
</feature>
<dbReference type="EMBL" id="KC967302">
    <property type="protein sequence ID" value="AGR43064.1"/>
    <property type="molecule type" value="Genomic_DNA"/>
</dbReference>
<dbReference type="AlphaFoldDB" id="Q0P3F0"/>
<dbReference type="GO" id="GO:0015986">
    <property type="term" value="P:proton motive force-driven ATP synthesis"/>
    <property type="evidence" value="ECO:0007669"/>
    <property type="project" value="InterPro"/>
</dbReference>
<evidence type="ECO:0000256" key="4">
    <source>
        <dbReference type="ARBA" id="ARBA00022781"/>
    </source>
</evidence>
<proteinExistence type="predicted"/>
<dbReference type="GO" id="GO:0015078">
    <property type="term" value="F:proton transmembrane transporter activity"/>
    <property type="evidence" value="ECO:0007669"/>
    <property type="project" value="InterPro"/>
</dbReference>
<keyword evidence="4" id="KW-0375">Hydrogen ion transport</keyword>
<dbReference type="EMBL" id="CR954200">
    <property type="protein sequence ID" value="CAL36409.1"/>
    <property type="molecule type" value="Genomic_DNA"/>
</dbReference>
<keyword evidence="6 23" id="KW-0496">Mitochondrion</keyword>
<dbReference type="EMBL" id="KC967303">
    <property type="protein sequence ID" value="AGR43107.1"/>
    <property type="molecule type" value="Genomic_DNA"/>
</dbReference>
<dbReference type="STRING" id="70448.Q0P3F0"/>
<keyword evidence="9" id="KW-0812">Transmembrane</keyword>
<evidence type="ECO:0000313" key="17">
    <source>
        <dbReference type="EMBL" id="AGR43003.1"/>
    </source>
</evidence>
<evidence type="ECO:0000313" key="16">
    <source>
        <dbReference type="EMBL" id="AGR42960.1"/>
    </source>
</evidence>
<dbReference type="EMBL" id="KC967297">
    <property type="protein sequence ID" value="AGR42831.1"/>
    <property type="molecule type" value="Genomic_DNA"/>
</dbReference>
<dbReference type="EMBL" id="KC967298">
    <property type="protein sequence ID" value="AGR42892.1"/>
    <property type="molecule type" value="Genomic_DNA"/>
</dbReference>
<dbReference type="EMBL" id="KC967299">
    <property type="protein sequence ID" value="AGR42935.1"/>
    <property type="molecule type" value="Genomic_DNA"/>
</dbReference>
<dbReference type="EMBL" id="KC967302">
    <property type="protein sequence ID" value="AGR43046.1"/>
    <property type="molecule type" value="Genomic_DNA"/>
</dbReference>
<protein>
    <submittedName>
        <fullName evidence="10">Atp4</fullName>
    </submittedName>
    <submittedName>
        <fullName evidence="23">Mitochondrion, complete genome</fullName>
    </submittedName>
</protein>
<evidence type="ECO:0000256" key="9">
    <source>
        <dbReference type="SAM" id="Phobius"/>
    </source>
</evidence>
<keyword evidence="24" id="KW-1185">Reference proteome</keyword>
<sequence>MILQNKTLIISATLAFFVCSSKNIIIYNEEILVALSFLCFVLFSFHTFQDTVKETFAQRRTLILQELEYMLVAKETAVQKLQQTYQHSVQLLESIEALKTAAVQELERAQHARLTAFEASIQKKCVQKVQQILQVEKQLQHTLHQNIRDNFTQSVLKYFQKNRETLIPQLFDQACTQLKK</sequence>
<reference evidence="10" key="3">
    <citation type="journal article" date="2013" name="Genome Biol. Evol.">
        <title>Organellar Inheritance in the Green Lineage: Insights from Ostreococcus tauri.</title>
        <authorList>
            <person name="Blanc-Mathieu R."/>
            <person name="Sanchez-Ferandin S."/>
            <person name="Eyre-Walker A."/>
            <person name="Piganeau G."/>
        </authorList>
    </citation>
    <scope>NUCLEOTIDE SEQUENCE</scope>
    <source>
        <strain evidence="11">RCC1108</strain>
        <strain evidence="12">RCC1110</strain>
        <strain evidence="13">RCC1112</strain>
        <strain evidence="14">RCC1114</strain>
        <strain evidence="15">RCC1115</strain>
        <strain evidence="16">RCC1116</strain>
        <strain evidence="17">RCC1117</strain>
        <strain evidence="18">RCC1118</strain>
        <strain evidence="19">RCC1123</strain>
        <strain evidence="20">RCC1558</strain>
        <strain evidence="21">RCC1559</strain>
        <strain evidence="22">RCC1561</strain>
        <strain evidence="10">RCC745-2009</strain>
    </source>
</reference>
<evidence type="ECO:0000313" key="20">
    <source>
        <dbReference type="EMBL" id="AGR43132.1"/>
    </source>
</evidence>
<keyword evidence="2" id="KW-0813">Transport</keyword>
<dbReference type="EMBL" id="KC967299">
    <property type="protein sequence ID" value="AGR42917.1"/>
    <property type="molecule type" value="Genomic_DNA"/>
</dbReference>
<dbReference type="KEGG" id="ota:OstapMp41"/>
<keyword evidence="7 9" id="KW-0472">Membrane</keyword>
<accession>Q0P3F0</accession>
<dbReference type="Proteomes" id="UP000009170">
    <property type="component" value="Mitochondrion"/>
</dbReference>
<dbReference type="EMBL" id="KC967305">
    <property type="protein sequence ID" value="AGR43175.1"/>
    <property type="molecule type" value="Genomic_DNA"/>
</dbReference>
<geneLocation type="mitochondrion" evidence="23"/>
<evidence type="ECO:0000313" key="12">
    <source>
        <dbReference type="EMBL" id="AGR42788.1"/>
    </source>
</evidence>
<reference evidence="23 24" key="2">
    <citation type="journal article" date="2007" name="Mol. Biol. Evol.">
        <title>The complete chloroplast and mitochondrial DNA sequence of Ostreococcus tauri: organelle genomes of the smallest eukaryote are examples of compaction.</title>
        <authorList>
            <person name="Robbens S."/>
            <person name="Derelle E."/>
            <person name="Ferraz C."/>
            <person name="Wuyts J."/>
            <person name="Moreau H."/>
            <person name="Van de Peer Y."/>
        </authorList>
    </citation>
    <scope>NUCLEOTIDE SEQUENCE [LARGE SCALE GENOMIC DNA]</scope>
    <source>
        <strain evidence="23 24">OTTH0595</strain>
    </source>
</reference>
<evidence type="ECO:0000313" key="14">
    <source>
        <dbReference type="EMBL" id="AGR42874.1"/>
    </source>
</evidence>
<dbReference type="EMBL" id="KC967303">
    <property type="protein sequence ID" value="AGR43089.1"/>
    <property type="molecule type" value="Genomic_DNA"/>
</dbReference>
<dbReference type="EMBL" id="KC967301">
    <property type="protein sequence ID" value="AGR43021.1"/>
    <property type="molecule type" value="Genomic_DNA"/>
</dbReference>